<dbReference type="Gene3D" id="3.20.20.70">
    <property type="entry name" value="Aldolase class I"/>
    <property type="match status" value="1"/>
</dbReference>
<keyword evidence="3" id="KW-1185">Reference proteome</keyword>
<dbReference type="InterPro" id="IPR001585">
    <property type="entry name" value="TAL/FSA"/>
</dbReference>
<evidence type="ECO:0000313" key="2">
    <source>
        <dbReference type="EMBL" id="CZR02748.1"/>
    </source>
</evidence>
<sequence length="220" mass="24145">MFIDTNEIDAIKAFAKTGILKGVTTNPTILSKGNKSRFTQLEELLALGFEEVFVQVLGTTAEEMVADYEAIKTFDANHQLSIKVPVTQQGLEAITRIKGDDSNRIVLGTLIYSADQGVLATIAGCDYLAPYVNRMSNNNIDPLQVISHMRSFIDERAYETKVIAASFKNANQVIDSLTAGAHTATVPPDVFESMMNKDLALKALDVFENDGRSLFLKYGE</sequence>
<organism evidence="2 3">
    <name type="scientific">Trichococcus palustris</name>
    <dbReference type="NCBI Taxonomy" id="140314"/>
    <lineage>
        <taxon>Bacteria</taxon>
        <taxon>Bacillati</taxon>
        <taxon>Bacillota</taxon>
        <taxon>Bacilli</taxon>
        <taxon>Lactobacillales</taxon>
        <taxon>Carnobacteriaceae</taxon>
        <taxon>Trichococcus</taxon>
    </lineage>
</organism>
<dbReference type="Pfam" id="PF00923">
    <property type="entry name" value="TAL_FSA"/>
    <property type="match status" value="1"/>
</dbReference>
<dbReference type="PANTHER" id="PTHR10683:SF28">
    <property type="entry name" value="TRANSALDOLASE C"/>
    <property type="match status" value="1"/>
</dbReference>
<dbReference type="Proteomes" id="UP000242754">
    <property type="component" value="Unassembled WGS sequence"/>
</dbReference>
<dbReference type="AlphaFoldDB" id="A0A143YZX1"/>
<dbReference type="STRING" id="140314.SAMN04488076_1412"/>
<reference evidence="2 3" key="1">
    <citation type="submission" date="2016-02" db="EMBL/GenBank/DDBJ databases">
        <authorList>
            <person name="Wen L."/>
            <person name="He K."/>
            <person name="Yang H."/>
        </authorList>
    </citation>
    <scope>NUCLEOTIDE SEQUENCE [LARGE SCALE GENOMIC DNA]</scope>
    <source>
        <strain evidence="2">Trichococcus palustris</strain>
    </source>
</reference>
<dbReference type="PANTHER" id="PTHR10683">
    <property type="entry name" value="TRANSALDOLASE"/>
    <property type="match status" value="1"/>
</dbReference>
<dbReference type="PROSITE" id="PS00958">
    <property type="entry name" value="TRANSALDOLASE_2"/>
    <property type="match status" value="1"/>
</dbReference>
<gene>
    <name evidence="2" type="ORF">Tpal_2784</name>
</gene>
<dbReference type="OrthoDB" id="9807051at2"/>
<proteinExistence type="predicted"/>
<protein>
    <submittedName>
        <fullName evidence="2">Transaldolase active site</fullName>
    </submittedName>
</protein>
<dbReference type="GO" id="GO:0005975">
    <property type="term" value="P:carbohydrate metabolic process"/>
    <property type="evidence" value="ECO:0007669"/>
    <property type="project" value="InterPro"/>
</dbReference>
<accession>A0A143YZX1</accession>
<dbReference type="InterPro" id="IPR013785">
    <property type="entry name" value="Aldolase_TIM"/>
</dbReference>
<name>A0A143YZX1_9LACT</name>
<dbReference type="RefSeq" id="WP_087034278.1">
    <property type="nucleotide sequence ID" value="NZ_FJNE01000013.1"/>
</dbReference>
<dbReference type="PROSITE" id="PS01054">
    <property type="entry name" value="TRANSALDOLASE_1"/>
    <property type="match status" value="1"/>
</dbReference>
<dbReference type="EMBL" id="FJNE01000013">
    <property type="protein sequence ID" value="CZR02748.1"/>
    <property type="molecule type" value="Genomic_DNA"/>
</dbReference>
<dbReference type="SUPFAM" id="SSF51569">
    <property type="entry name" value="Aldolase"/>
    <property type="match status" value="1"/>
</dbReference>
<evidence type="ECO:0000313" key="3">
    <source>
        <dbReference type="Proteomes" id="UP000242754"/>
    </source>
</evidence>
<dbReference type="InterPro" id="IPR018225">
    <property type="entry name" value="Transaldolase_AS"/>
</dbReference>
<evidence type="ECO:0000256" key="1">
    <source>
        <dbReference type="ARBA" id="ARBA00023270"/>
    </source>
</evidence>
<keyword evidence="1" id="KW-0704">Schiff base</keyword>